<dbReference type="Proteomes" id="UP001245370">
    <property type="component" value="Unassembled WGS sequence"/>
</dbReference>
<dbReference type="GeneID" id="95764451"/>
<gene>
    <name evidence="2" type="ORF">GGQ86_003943</name>
    <name evidence="1" type="ORF">XFLAVUS301_36720</name>
</gene>
<dbReference type="Pfam" id="PF04268">
    <property type="entry name" value="SoxG"/>
    <property type="match status" value="1"/>
</dbReference>
<dbReference type="Gene3D" id="3.30.70.1520">
    <property type="entry name" value="Heterotetrameric sarcosine oxidase"/>
    <property type="match status" value="1"/>
</dbReference>
<reference evidence="2 4" key="2">
    <citation type="submission" date="2023-07" db="EMBL/GenBank/DDBJ databases">
        <title>Genomic Encyclopedia of Type Strains, Phase IV (KMG-IV): sequencing the most valuable type-strain genomes for metagenomic binning, comparative biology and taxonomic classification.</title>
        <authorList>
            <person name="Goeker M."/>
        </authorList>
    </citation>
    <scope>NUCLEOTIDE SEQUENCE [LARGE SCALE GENOMIC DNA]</scope>
    <source>
        <strain evidence="2 4">DSM 338</strain>
    </source>
</reference>
<dbReference type="InterPro" id="IPR007375">
    <property type="entry name" value="SoxG"/>
</dbReference>
<dbReference type="EMBL" id="JAVDPY010000007">
    <property type="protein sequence ID" value="MDR6335448.1"/>
    <property type="molecule type" value="Genomic_DNA"/>
</dbReference>
<dbReference type="InterPro" id="IPR027266">
    <property type="entry name" value="TrmE/GcvT-like"/>
</dbReference>
<dbReference type="GO" id="GO:0008115">
    <property type="term" value="F:sarcosine oxidase activity"/>
    <property type="evidence" value="ECO:0007669"/>
    <property type="project" value="UniProtKB-EC"/>
</dbReference>
<keyword evidence="2" id="KW-0560">Oxidoreductase</keyword>
<accession>A0A9W6CKB8</accession>
<organism evidence="1 3">
    <name type="scientific">Xanthobacter flavus</name>
    <dbReference type="NCBI Taxonomy" id="281"/>
    <lineage>
        <taxon>Bacteria</taxon>
        <taxon>Pseudomonadati</taxon>
        <taxon>Pseudomonadota</taxon>
        <taxon>Alphaproteobacteria</taxon>
        <taxon>Hyphomicrobiales</taxon>
        <taxon>Xanthobacteraceae</taxon>
        <taxon>Xanthobacter</taxon>
    </lineage>
</organism>
<name>A0A9W6CKB8_XANFL</name>
<evidence type="ECO:0000313" key="2">
    <source>
        <dbReference type="EMBL" id="MDR6335448.1"/>
    </source>
</evidence>
<protein>
    <submittedName>
        <fullName evidence="1">Sarcosine oxidase subunit gamma</fullName>
        <ecNumber evidence="2">1.5.3.1</ecNumber>
    </submittedName>
</protein>
<dbReference type="RefSeq" id="WP_281808824.1">
    <property type="nucleotide sequence ID" value="NZ_BSDO01000006.1"/>
</dbReference>
<dbReference type="Proteomes" id="UP001144397">
    <property type="component" value="Unassembled WGS sequence"/>
</dbReference>
<proteinExistence type="predicted"/>
<dbReference type="EMBL" id="BSDO01000006">
    <property type="protein sequence ID" value="GLI23998.1"/>
    <property type="molecule type" value="Genomic_DNA"/>
</dbReference>
<reference evidence="1" key="1">
    <citation type="submission" date="2022-12" db="EMBL/GenBank/DDBJ databases">
        <title>Reference genome sequencing for broad-spectrum identification of bacterial and archaeal isolates by mass spectrometry.</title>
        <authorList>
            <person name="Sekiguchi Y."/>
            <person name="Tourlousse D.M."/>
        </authorList>
    </citation>
    <scope>NUCLEOTIDE SEQUENCE</scope>
    <source>
        <strain evidence="1">301</strain>
    </source>
</reference>
<dbReference type="EC" id="1.5.3.1" evidence="2"/>
<sequence length="185" mass="19264">MPEPVAIQARRAPILAPSASGAVRVLPAADRFVLQMKAPRGAVLPAAAGGFDLSGPLNSVRGTPERFAARLGPGEWLLVCPEGEGTAAEPAIASDLAGRFFSLVAVGHRNAAFLLSGPHAADILNAGIALDLSDAAFPPGSATRTLLGKTEVVLVRVGEAFRLECWRSFAPYVHAFLQDAAREFA</sequence>
<dbReference type="Gene3D" id="3.30.1360.120">
    <property type="entry name" value="Probable tRNA modification gtpase trme, domain 1"/>
    <property type="match status" value="1"/>
</dbReference>
<keyword evidence="4" id="KW-1185">Reference proteome</keyword>
<evidence type="ECO:0000313" key="1">
    <source>
        <dbReference type="EMBL" id="GLI23998.1"/>
    </source>
</evidence>
<evidence type="ECO:0000313" key="4">
    <source>
        <dbReference type="Proteomes" id="UP001245370"/>
    </source>
</evidence>
<dbReference type="AlphaFoldDB" id="A0A9W6CKB8"/>
<evidence type="ECO:0000313" key="3">
    <source>
        <dbReference type="Proteomes" id="UP001144397"/>
    </source>
</evidence>
<dbReference type="SUPFAM" id="SSF103025">
    <property type="entry name" value="Folate-binding domain"/>
    <property type="match status" value="1"/>
</dbReference>
<comment type="caution">
    <text evidence="1">The sequence shown here is derived from an EMBL/GenBank/DDBJ whole genome shotgun (WGS) entry which is preliminary data.</text>
</comment>